<dbReference type="SUPFAM" id="SSF51182">
    <property type="entry name" value="RmlC-like cupins"/>
    <property type="match status" value="1"/>
</dbReference>
<feature type="compositionally biased region" description="Polar residues" evidence="1">
    <location>
        <begin position="35"/>
        <end position="46"/>
    </location>
</feature>
<evidence type="ECO:0000256" key="1">
    <source>
        <dbReference type="SAM" id="MobiDB-lite"/>
    </source>
</evidence>
<dbReference type="Gene3D" id="2.60.120.10">
    <property type="entry name" value="Jelly Rolls"/>
    <property type="match status" value="1"/>
</dbReference>
<protein>
    <recommendedName>
        <fullName evidence="2">(S)-ureidoglycine aminohydrolase cupin domain-containing protein</fullName>
    </recommendedName>
</protein>
<gene>
    <name evidence="3" type="ORF">B6S08_00335</name>
</gene>
<dbReference type="InterPro" id="IPR011051">
    <property type="entry name" value="RmlC_Cupin_sf"/>
</dbReference>
<evidence type="ECO:0000313" key="4">
    <source>
        <dbReference type="Proteomes" id="UP000242757"/>
    </source>
</evidence>
<organism evidence="3 4">
    <name type="scientific">Oceanimonas doudoroffii</name>
    <dbReference type="NCBI Taxonomy" id="84158"/>
    <lineage>
        <taxon>Bacteria</taxon>
        <taxon>Pseudomonadati</taxon>
        <taxon>Pseudomonadota</taxon>
        <taxon>Gammaproteobacteria</taxon>
        <taxon>Aeromonadales</taxon>
        <taxon>Aeromonadaceae</taxon>
        <taxon>Oceanimonas</taxon>
    </lineage>
</organism>
<dbReference type="InterPro" id="IPR014710">
    <property type="entry name" value="RmlC-like_jellyroll"/>
</dbReference>
<comment type="caution">
    <text evidence="3">The sequence shown here is derived from an EMBL/GenBank/DDBJ whole genome shotgun (WGS) entry which is preliminary data.</text>
</comment>
<reference evidence="3 4" key="1">
    <citation type="submission" date="2017-08" db="EMBL/GenBank/DDBJ databases">
        <title>A Genome Sequence of Oceanimonas doudoroffii ATCC 27123T.</title>
        <authorList>
            <person name="Brennan M.A."/>
            <person name="Maclea K.S."/>
            <person name="Mcclelland W.D."/>
            <person name="Trachtenberg A.M."/>
        </authorList>
    </citation>
    <scope>NUCLEOTIDE SEQUENCE [LARGE SCALE GENOMIC DNA]</scope>
    <source>
        <strain evidence="3 4">ATCC 27123</strain>
    </source>
</reference>
<dbReference type="Pfam" id="PF05899">
    <property type="entry name" value="Cupin_3"/>
    <property type="match status" value="1"/>
</dbReference>
<sequence length="142" mass="15793">MPWGYGVTPFLSYTDIRRRSMPVENVVTLEKSEPVSRTSGPKTNPKSGEPFASNVTYFDHSSGNFKAGTWDCTAGSWEHNHPKLEFCHIVEGSVKIIEEDSGVTHVYNKGDSFVVPKGTRVTWVVEEYAKKIFVSAAHLDGL</sequence>
<dbReference type="PANTHER" id="PTHR40943">
    <property type="entry name" value="CYTOPLASMIC PROTEIN-RELATED"/>
    <property type="match status" value="1"/>
</dbReference>
<dbReference type="OrthoDB" id="9799053at2"/>
<accession>A0A233RF52</accession>
<feature type="region of interest" description="Disordered" evidence="1">
    <location>
        <begin position="31"/>
        <end position="50"/>
    </location>
</feature>
<evidence type="ECO:0000259" key="2">
    <source>
        <dbReference type="Pfam" id="PF05899"/>
    </source>
</evidence>
<name>A0A233RF52_9GAMM</name>
<proteinExistence type="predicted"/>
<dbReference type="PANTHER" id="PTHR40943:SF1">
    <property type="entry name" value="CYTOPLASMIC PROTEIN"/>
    <property type="match status" value="1"/>
</dbReference>
<keyword evidence="4" id="KW-1185">Reference proteome</keyword>
<dbReference type="CDD" id="cd02227">
    <property type="entry name" value="cupin_TM1112-like"/>
    <property type="match status" value="1"/>
</dbReference>
<dbReference type="EMBL" id="NBIM01000001">
    <property type="protein sequence ID" value="OXY82021.1"/>
    <property type="molecule type" value="Genomic_DNA"/>
</dbReference>
<dbReference type="Proteomes" id="UP000242757">
    <property type="component" value="Unassembled WGS sequence"/>
</dbReference>
<feature type="domain" description="(S)-ureidoglycine aminohydrolase cupin" evidence="2">
    <location>
        <begin position="62"/>
        <end position="133"/>
    </location>
</feature>
<evidence type="ECO:0000313" key="3">
    <source>
        <dbReference type="EMBL" id="OXY82021.1"/>
    </source>
</evidence>
<dbReference type="InterPro" id="IPR008579">
    <property type="entry name" value="UGlyAH_Cupin_dom"/>
</dbReference>
<dbReference type="AlphaFoldDB" id="A0A233RF52"/>